<dbReference type="Proteomes" id="UP001336020">
    <property type="component" value="Unassembled WGS sequence"/>
</dbReference>
<dbReference type="PROSITE" id="PS51257">
    <property type="entry name" value="PROKAR_LIPOPROTEIN"/>
    <property type="match status" value="1"/>
</dbReference>
<dbReference type="RefSeq" id="WP_330135111.1">
    <property type="nucleotide sequence ID" value="NZ_JAUTXY010000010.1"/>
</dbReference>
<evidence type="ECO:0000256" key="3">
    <source>
        <dbReference type="ARBA" id="ARBA00022448"/>
    </source>
</evidence>
<protein>
    <submittedName>
        <fullName evidence="7">Iron-siderophore ABC transporter substrate-binding protein</fullName>
    </submittedName>
</protein>
<evidence type="ECO:0000256" key="2">
    <source>
        <dbReference type="ARBA" id="ARBA00008814"/>
    </source>
</evidence>
<sequence>MKLRSAAFIAAAALVVAGCGSGSDEPSGGTGVTGDGAFPATVDTMFGEVTVESAPERVAALGWGDAETALALGVQPVAASDWLGFGGDGVGPWAEGLYTESPEIIGTMEPSFEQIAALAPDLVLDTASSGEQARYDTLSQIAPTVGPPEGATAYLTPRDDQITMVATALGVPEVGDDVVSSIDAQFARAAADHPEFAGKTVTVASYTADGWGAYVSRDARVQFMQDLGFVNNPEVEATTTENFFIPISDENLGMLDADLLIVMPIYVDSAEVTDNPLFQQIPAVSDGRTLVLDSGSDVANAISLNSALSIPFALEELLPQISERVPA</sequence>
<dbReference type="PANTHER" id="PTHR30532:SF24">
    <property type="entry name" value="FERRIC ENTEROBACTIN-BINDING PERIPLASMIC PROTEIN FEPB"/>
    <property type="match status" value="1"/>
</dbReference>
<organism evidence="7 8">
    <name type="scientific">Rhodococcus artemisiae</name>
    <dbReference type="NCBI Taxonomy" id="714159"/>
    <lineage>
        <taxon>Bacteria</taxon>
        <taxon>Bacillati</taxon>
        <taxon>Actinomycetota</taxon>
        <taxon>Actinomycetes</taxon>
        <taxon>Mycobacteriales</taxon>
        <taxon>Nocardiaceae</taxon>
        <taxon>Rhodococcus</taxon>
    </lineage>
</organism>
<comment type="subcellular location">
    <subcellularLocation>
        <location evidence="1">Cell envelope</location>
    </subcellularLocation>
</comment>
<evidence type="ECO:0000313" key="7">
    <source>
        <dbReference type="EMBL" id="MEE2059909.1"/>
    </source>
</evidence>
<dbReference type="InterPro" id="IPR002491">
    <property type="entry name" value="ABC_transptr_periplasmic_BD"/>
</dbReference>
<evidence type="ECO:0000256" key="1">
    <source>
        <dbReference type="ARBA" id="ARBA00004196"/>
    </source>
</evidence>
<name>A0ABU7LF52_9NOCA</name>
<proteinExistence type="inferred from homology"/>
<dbReference type="Pfam" id="PF01497">
    <property type="entry name" value="Peripla_BP_2"/>
    <property type="match status" value="1"/>
</dbReference>
<dbReference type="PANTHER" id="PTHR30532">
    <property type="entry name" value="IRON III DICITRATE-BINDING PERIPLASMIC PROTEIN"/>
    <property type="match status" value="1"/>
</dbReference>
<evidence type="ECO:0000256" key="5">
    <source>
        <dbReference type="SAM" id="SignalP"/>
    </source>
</evidence>
<dbReference type="PROSITE" id="PS50983">
    <property type="entry name" value="FE_B12_PBP"/>
    <property type="match status" value="1"/>
</dbReference>
<feature type="signal peptide" evidence="5">
    <location>
        <begin position="1"/>
        <end position="17"/>
    </location>
</feature>
<evidence type="ECO:0000313" key="8">
    <source>
        <dbReference type="Proteomes" id="UP001336020"/>
    </source>
</evidence>
<dbReference type="InterPro" id="IPR051313">
    <property type="entry name" value="Bact_iron-sidero_bind"/>
</dbReference>
<keyword evidence="8" id="KW-1185">Reference proteome</keyword>
<reference evidence="7 8" key="1">
    <citation type="submission" date="2023-07" db="EMBL/GenBank/DDBJ databases">
        <authorList>
            <person name="Girao M."/>
            <person name="Carvalho M.F."/>
        </authorList>
    </citation>
    <scope>NUCLEOTIDE SEQUENCE [LARGE SCALE GENOMIC DNA]</scope>
    <source>
        <strain evidence="7 8">YIM65754</strain>
    </source>
</reference>
<evidence type="ECO:0000256" key="4">
    <source>
        <dbReference type="ARBA" id="ARBA00022729"/>
    </source>
</evidence>
<dbReference type="Gene3D" id="3.40.50.1980">
    <property type="entry name" value="Nitrogenase molybdenum iron protein domain"/>
    <property type="match status" value="2"/>
</dbReference>
<comment type="similarity">
    <text evidence="2">Belongs to the bacterial solute-binding protein 8 family.</text>
</comment>
<feature type="chain" id="PRO_5047338449" evidence="5">
    <location>
        <begin position="18"/>
        <end position="327"/>
    </location>
</feature>
<gene>
    <name evidence="7" type="ORF">Q7514_20515</name>
</gene>
<dbReference type="SUPFAM" id="SSF53807">
    <property type="entry name" value="Helical backbone' metal receptor"/>
    <property type="match status" value="1"/>
</dbReference>
<comment type="caution">
    <text evidence="7">The sequence shown here is derived from an EMBL/GenBank/DDBJ whole genome shotgun (WGS) entry which is preliminary data.</text>
</comment>
<dbReference type="CDD" id="cd01146">
    <property type="entry name" value="FhuD"/>
    <property type="match status" value="1"/>
</dbReference>
<keyword evidence="4 5" id="KW-0732">Signal</keyword>
<accession>A0ABU7LF52</accession>
<keyword evidence="3" id="KW-0813">Transport</keyword>
<evidence type="ECO:0000259" key="6">
    <source>
        <dbReference type="PROSITE" id="PS50983"/>
    </source>
</evidence>
<dbReference type="EMBL" id="JAUTXY010000010">
    <property type="protein sequence ID" value="MEE2059909.1"/>
    <property type="molecule type" value="Genomic_DNA"/>
</dbReference>
<feature type="domain" description="Fe/B12 periplasmic-binding" evidence="6">
    <location>
        <begin position="57"/>
        <end position="325"/>
    </location>
</feature>